<feature type="domain" description="DNA methylase N-4/N-6" evidence="5">
    <location>
        <begin position="36"/>
        <end position="184"/>
    </location>
</feature>
<dbReference type="EMBL" id="CP022437">
    <property type="protein sequence ID" value="ASN03849.1"/>
    <property type="molecule type" value="Genomic_DNA"/>
</dbReference>
<organism evidence="6 7">
    <name type="scientific">Virgibacillus necropolis</name>
    <dbReference type="NCBI Taxonomy" id="163877"/>
    <lineage>
        <taxon>Bacteria</taxon>
        <taxon>Bacillati</taxon>
        <taxon>Bacillota</taxon>
        <taxon>Bacilli</taxon>
        <taxon>Bacillales</taxon>
        <taxon>Bacillaceae</taxon>
        <taxon>Virgibacillus</taxon>
    </lineage>
</organism>
<dbReference type="GO" id="GO:0032259">
    <property type="term" value="P:methylation"/>
    <property type="evidence" value="ECO:0007669"/>
    <property type="project" value="UniProtKB-KW"/>
</dbReference>
<keyword evidence="2 6" id="KW-0489">Methyltransferase</keyword>
<reference evidence="6 7" key="1">
    <citation type="journal article" date="2003" name="Int. J. Syst. Evol. Microbiol.">
        <title>Virgibacillus carmonensis sp. nov., Virgibacillus necropolis sp. nov. and Virgibacillus picturae sp. nov., three novel species isolated from deteriorated mural paintings, transfer of the species of the genus salibacillus to Virgibacillus, as Virgibacillus marismortui comb. nov. and Virgibacillus salexigens comb. nov., and emended description of the genus Virgibacillus.</title>
        <authorList>
            <person name="Heyrman J."/>
            <person name="Logan N.A."/>
            <person name="Busse H.J."/>
            <person name="Balcaen A."/>
            <person name="Lebbe L."/>
            <person name="Rodriguez-Diaz M."/>
            <person name="Swings J."/>
            <person name="De Vos P."/>
        </authorList>
    </citation>
    <scope>NUCLEOTIDE SEQUENCE [LARGE SCALE GENOMIC DNA]</scope>
    <source>
        <strain evidence="6 7">LMG 19488</strain>
    </source>
</reference>
<evidence type="ECO:0000256" key="3">
    <source>
        <dbReference type="ARBA" id="ARBA00022679"/>
    </source>
</evidence>
<dbReference type="GO" id="GO:0003677">
    <property type="term" value="F:DNA binding"/>
    <property type="evidence" value="ECO:0007669"/>
    <property type="project" value="InterPro"/>
</dbReference>
<dbReference type="AlphaFoldDB" id="A0A221M896"/>
<dbReference type="InterPro" id="IPR002941">
    <property type="entry name" value="DNA_methylase_N4/N6"/>
</dbReference>
<evidence type="ECO:0000256" key="1">
    <source>
        <dbReference type="ARBA" id="ARBA00006594"/>
    </source>
</evidence>
<keyword evidence="4" id="KW-0680">Restriction system</keyword>
<sequence length="959" mass="111058">MEKESTQLSFGEEKSQADKEPVICLGITFENDEERRVYFREELRKKLPKLKEIEGFPNGEDEDIIALSDPPYYTACSNPWINDFIEKWEEEKFTKYGRDPQEEYHRKPFSADISEGKNNTIYNAHSYHTKVPYKAIMKYILHYTKPGDVIYDGFCGSGMTGLASEMCESKEEIQSLGYKVNKDFILDEEGNKFSQIGNRRSILCDLSPAATFISYNYNKKAEKEIGSKFLYNLLEDMEKEFSWLYKTFNSSEVEVKLSKEIEALYTINDLKSFINKYNHLLANTEYVIWSENYLCNSCLNEMTFWDANVNEDEKSVKKNLVCPKCGAEGKKNDWERVYEAKSDLVTGEIINHPKLSLIKINYSSGKSRKNKLPGILDYKILELLTLDETFKSIKVTELFEGYNTAQPLRIGINKVHHFYTERVNLLISSYLKKIKDSIHYNDAQFLLGSVLPKMTKMNRYMPQYNSKEKGFRALVGPMANALYFPPLSVENNFLSQALFQLNKIVNAWNDYSGNAITTQSSTSLNILSNSVDYIFIDPPFGANIMYSEMSFARESWLKILTNNKKEAIENNVQGKSLREYTNLMLDSFKEAFRILKQDKWITVEFSNTKASVWNAIQYALQESGFIIASVDALDKQRGGFHAMTSATAVKQDLVISAYKPAEENIIKMREQTNTSESAWTFVSQHLEKLPVFMGLKGEASIITERTPRILFDRMVTYHVQNGLPVPVSSAEFQAGVVQRFPMRDGMAFLENQVAEYDKKRTLVREFTQMSLFVSDENSAIEWLRQQLMKKPQTRQDIHPSFMKELQHIAKHEKLPELDDLLNQNFLRYDGEGTVPNQILTYLRRTYKDLRGLEPNDTTVVEKAMHRWYVPDPNKQADLEKLREKSLLREYDGYLQELEGNKKKLKTFRTEAIRAGFKKAYSDKDFESIVKVGERIPEKVIQEDDKLLMYYDNACIRLGL</sequence>
<dbReference type="Pfam" id="PF01555">
    <property type="entry name" value="N6_N4_Mtase"/>
    <property type="match status" value="1"/>
</dbReference>
<dbReference type="Gene3D" id="3.40.50.150">
    <property type="entry name" value="Vaccinia Virus protein VP39"/>
    <property type="match status" value="2"/>
</dbReference>
<dbReference type="RefSeq" id="WP_089530419.1">
    <property type="nucleotide sequence ID" value="NZ_CP022437.1"/>
</dbReference>
<comment type="similarity">
    <text evidence="1">Belongs to the N(4)/N(6)-methyltransferase family.</text>
</comment>
<keyword evidence="7" id="KW-1185">Reference proteome</keyword>
<evidence type="ECO:0000256" key="4">
    <source>
        <dbReference type="ARBA" id="ARBA00022747"/>
    </source>
</evidence>
<gene>
    <name evidence="6" type="ORF">CFK40_01945</name>
</gene>
<dbReference type="SUPFAM" id="SSF53335">
    <property type="entry name" value="S-adenosyl-L-methionine-dependent methyltransferases"/>
    <property type="match status" value="2"/>
</dbReference>
<dbReference type="InterPro" id="IPR002052">
    <property type="entry name" value="DNA_methylase_N6_adenine_CS"/>
</dbReference>
<dbReference type="GO" id="GO:0008170">
    <property type="term" value="F:N-methyltransferase activity"/>
    <property type="evidence" value="ECO:0007669"/>
    <property type="project" value="InterPro"/>
</dbReference>
<dbReference type="REBASE" id="212427">
    <property type="entry name" value="M.Vne19488ORF1945P"/>
</dbReference>
<dbReference type="GO" id="GO:0009307">
    <property type="term" value="P:DNA restriction-modification system"/>
    <property type="evidence" value="ECO:0007669"/>
    <property type="project" value="UniProtKB-KW"/>
</dbReference>
<dbReference type="InterPro" id="IPR029063">
    <property type="entry name" value="SAM-dependent_MTases_sf"/>
</dbReference>
<dbReference type="PROSITE" id="PS00092">
    <property type="entry name" value="N6_MTASE"/>
    <property type="match status" value="1"/>
</dbReference>
<proteinExistence type="inferred from homology"/>
<dbReference type="KEGG" id="vne:CFK40_01945"/>
<name>A0A221M896_9BACI</name>
<evidence type="ECO:0000259" key="5">
    <source>
        <dbReference type="Pfam" id="PF01555"/>
    </source>
</evidence>
<keyword evidence="3" id="KW-0808">Transferase</keyword>
<dbReference type="OrthoDB" id="9800801at2"/>
<accession>A0A221M896</accession>
<evidence type="ECO:0000313" key="6">
    <source>
        <dbReference type="EMBL" id="ASN03849.1"/>
    </source>
</evidence>
<protein>
    <submittedName>
        <fullName evidence="6">DNA methylase</fullName>
    </submittedName>
</protein>
<evidence type="ECO:0000256" key="2">
    <source>
        <dbReference type="ARBA" id="ARBA00022603"/>
    </source>
</evidence>
<evidence type="ECO:0000313" key="7">
    <source>
        <dbReference type="Proteomes" id="UP000204391"/>
    </source>
</evidence>
<dbReference type="Proteomes" id="UP000204391">
    <property type="component" value="Chromosome"/>
</dbReference>